<evidence type="ECO:0000259" key="1">
    <source>
        <dbReference type="Pfam" id="PF13456"/>
    </source>
</evidence>
<dbReference type="SUPFAM" id="SSF53098">
    <property type="entry name" value="Ribonuclease H-like"/>
    <property type="match status" value="1"/>
</dbReference>
<dbReference type="InterPro" id="IPR036397">
    <property type="entry name" value="RNaseH_sf"/>
</dbReference>
<protein>
    <recommendedName>
        <fullName evidence="1">RNase H type-1 domain-containing protein</fullName>
    </recommendedName>
</protein>
<dbReference type="GO" id="GO:0003676">
    <property type="term" value="F:nucleic acid binding"/>
    <property type="evidence" value="ECO:0007669"/>
    <property type="project" value="InterPro"/>
</dbReference>
<sequence>MDSSDRAFHDHVNPSWRGVLAGVQKAASCLLAAWDTQANFGVMQLVHREIYFDKLVLFVDASFKDTRAVAGIVVFESEDLVSEALVVNFEAHLPLEAESWALFHAIKWCQTWGWRQVVIVLSCQLLVQGLQARRALNWRLTGVFWSSVSYWIISLRWRQCGSLVLGISLLISSQSGHLVAEDLVPLVALSGFYVGCYVDFGYDLSCFISWYHIPTFPPEVESCRLVKREDIRFSVTGGEVAAIDAEMTVEEDILETCWRDWHRKRYWFFEVSRGVICDTVGQMAALREGQQVDVVGAQNRIDCITSQASEERPRTLFRKVLSISIELPDHIAKDFCKCFSFAKKGQSEHLNPKRSKSVTFQSSICRTLGGHRIICKLWKFHGSLANTLLRSPSQPKETKHHSPKWLQQNDQPLFGNEIRKSFWVVSFLGKYPTDQSIIDRPRRRDV</sequence>
<dbReference type="Pfam" id="PF13456">
    <property type="entry name" value="RVT_3"/>
    <property type="match status" value="1"/>
</dbReference>
<dbReference type="InterPro" id="IPR012337">
    <property type="entry name" value="RNaseH-like_sf"/>
</dbReference>
<dbReference type="GO" id="GO:0004523">
    <property type="term" value="F:RNA-DNA hybrid ribonuclease activity"/>
    <property type="evidence" value="ECO:0007669"/>
    <property type="project" value="InterPro"/>
</dbReference>
<dbReference type="InterPro" id="IPR044730">
    <property type="entry name" value="RNase_H-like_dom_plant"/>
</dbReference>
<dbReference type="InterPro" id="IPR002156">
    <property type="entry name" value="RNaseH_domain"/>
</dbReference>
<dbReference type="Proteomes" id="UP000525078">
    <property type="component" value="Unassembled WGS sequence"/>
</dbReference>
<comment type="caution">
    <text evidence="2">The sequence shown here is derived from an EMBL/GenBank/DDBJ whole genome shotgun (WGS) entry which is preliminary data.</text>
</comment>
<dbReference type="CDD" id="cd06222">
    <property type="entry name" value="RNase_H_like"/>
    <property type="match status" value="1"/>
</dbReference>
<gene>
    <name evidence="2" type="ORF">F8388_000356</name>
</gene>
<evidence type="ECO:0000313" key="2">
    <source>
        <dbReference type="EMBL" id="KAF4372140.1"/>
    </source>
</evidence>
<name>A0A7J6FQQ3_CANSA</name>
<proteinExistence type="predicted"/>
<reference evidence="2 3" key="1">
    <citation type="journal article" date="2020" name="bioRxiv">
        <title>Sequence and annotation of 42 cannabis genomes reveals extensive copy number variation in cannabinoid synthesis and pathogen resistance genes.</title>
        <authorList>
            <person name="Mckernan K.J."/>
            <person name="Helbert Y."/>
            <person name="Kane L.T."/>
            <person name="Ebling H."/>
            <person name="Zhang L."/>
            <person name="Liu B."/>
            <person name="Eaton Z."/>
            <person name="Mclaughlin S."/>
            <person name="Kingan S."/>
            <person name="Baybayan P."/>
            <person name="Concepcion G."/>
            <person name="Jordan M."/>
            <person name="Riva A."/>
            <person name="Barbazuk W."/>
            <person name="Harkins T."/>
        </authorList>
    </citation>
    <scope>NUCLEOTIDE SEQUENCE [LARGE SCALE GENOMIC DNA]</scope>
    <source>
        <strain evidence="3">cv. Jamaican Lion 4</strain>
        <tissue evidence="2">Leaf</tissue>
    </source>
</reference>
<dbReference type="AlphaFoldDB" id="A0A7J6FQQ3"/>
<accession>A0A7J6FQQ3</accession>
<dbReference type="Gene3D" id="3.30.420.10">
    <property type="entry name" value="Ribonuclease H-like superfamily/Ribonuclease H"/>
    <property type="match status" value="1"/>
</dbReference>
<organism evidence="2 3">
    <name type="scientific">Cannabis sativa</name>
    <name type="common">Hemp</name>
    <name type="synonym">Marijuana</name>
    <dbReference type="NCBI Taxonomy" id="3483"/>
    <lineage>
        <taxon>Eukaryota</taxon>
        <taxon>Viridiplantae</taxon>
        <taxon>Streptophyta</taxon>
        <taxon>Embryophyta</taxon>
        <taxon>Tracheophyta</taxon>
        <taxon>Spermatophyta</taxon>
        <taxon>Magnoliopsida</taxon>
        <taxon>eudicotyledons</taxon>
        <taxon>Gunneridae</taxon>
        <taxon>Pentapetalae</taxon>
        <taxon>rosids</taxon>
        <taxon>fabids</taxon>
        <taxon>Rosales</taxon>
        <taxon>Cannabaceae</taxon>
        <taxon>Cannabis</taxon>
    </lineage>
</organism>
<feature type="domain" description="RNase H type-1" evidence="1">
    <location>
        <begin position="59"/>
        <end position="135"/>
    </location>
</feature>
<dbReference type="EMBL" id="JAATIP010000106">
    <property type="protein sequence ID" value="KAF4372140.1"/>
    <property type="molecule type" value="Genomic_DNA"/>
</dbReference>
<evidence type="ECO:0000313" key="3">
    <source>
        <dbReference type="Proteomes" id="UP000525078"/>
    </source>
</evidence>